<dbReference type="SUPFAM" id="SSF54001">
    <property type="entry name" value="Cysteine proteinases"/>
    <property type="match status" value="1"/>
</dbReference>
<evidence type="ECO:0000259" key="2">
    <source>
        <dbReference type="Pfam" id="PF12969"/>
    </source>
</evidence>
<dbReference type="Pfam" id="PF01841">
    <property type="entry name" value="Transglut_core"/>
    <property type="match status" value="1"/>
</dbReference>
<dbReference type="EMBL" id="JBHTLI010000001">
    <property type="protein sequence ID" value="MFD1095075.1"/>
    <property type="molecule type" value="Genomic_DNA"/>
</dbReference>
<organism evidence="3 4">
    <name type="scientific">Salegentibacter chungangensis</name>
    <dbReference type="NCBI Taxonomy" id="1335724"/>
    <lineage>
        <taxon>Bacteria</taxon>
        <taxon>Pseudomonadati</taxon>
        <taxon>Bacteroidota</taxon>
        <taxon>Flavobacteriia</taxon>
        <taxon>Flavobacteriales</taxon>
        <taxon>Flavobacteriaceae</taxon>
        <taxon>Salegentibacter</taxon>
    </lineage>
</organism>
<dbReference type="Gene3D" id="2.60.40.3140">
    <property type="match status" value="1"/>
</dbReference>
<dbReference type="RefSeq" id="WP_380743497.1">
    <property type="nucleotide sequence ID" value="NZ_JBHTLI010000001.1"/>
</dbReference>
<keyword evidence="4" id="KW-1185">Reference proteome</keyword>
<accession>A0ABW3NQW9</accession>
<dbReference type="Proteomes" id="UP001597131">
    <property type="component" value="Unassembled WGS sequence"/>
</dbReference>
<feature type="domain" description="DUF3857" evidence="2">
    <location>
        <begin position="67"/>
        <end position="220"/>
    </location>
</feature>
<gene>
    <name evidence="3" type="ORF">ACFQ3Q_04880</name>
</gene>
<protein>
    <submittedName>
        <fullName evidence="3">DUF3857 domain-containing protein</fullName>
    </submittedName>
</protein>
<name>A0ABW3NQW9_9FLAO</name>
<proteinExistence type="predicted"/>
<dbReference type="InterPro" id="IPR024618">
    <property type="entry name" value="DUF3857"/>
</dbReference>
<comment type="caution">
    <text evidence="3">The sequence shown here is derived from an EMBL/GenBank/DDBJ whole genome shotgun (WGS) entry which is preliminary data.</text>
</comment>
<feature type="domain" description="Transglutaminase-like" evidence="1">
    <location>
        <begin position="322"/>
        <end position="393"/>
    </location>
</feature>
<dbReference type="Gene3D" id="2.60.120.1130">
    <property type="match status" value="1"/>
</dbReference>
<dbReference type="Gene3D" id="3.10.620.30">
    <property type="match status" value="1"/>
</dbReference>
<reference evidence="4" key="1">
    <citation type="journal article" date="2019" name="Int. J. Syst. Evol. Microbiol.">
        <title>The Global Catalogue of Microorganisms (GCM) 10K type strain sequencing project: providing services to taxonomists for standard genome sequencing and annotation.</title>
        <authorList>
            <consortium name="The Broad Institute Genomics Platform"/>
            <consortium name="The Broad Institute Genome Sequencing Center for Infectious Disease"/>
            <person name="Wu L."/>
            <person name="Ma J."/>
        </authorList>
    </citation>
    <scope>NUCLEOTIDE SEQUENCE [LARGE SCALE GENOMIC DNA]</scope>
    <source>
        <strain evidence="4">CCUG 64793</strain>
    </source>
</reference>
<evidence type="ECO:0000259" key="1">
    <source>
        <dbReference type="Pfam" id="PF01841"/>
    </source>
</evidence>
<dbReference type="Pfam" id="PF12969">
    <property type="entry name" value="DUF3857"/>
    <property type="match status" value="1"/>
</dbReference>
<evidence type="ECO:0000313" key="3">
    <source>
        <dbReference type="EMBL" id="MFD1095075.1"/>
    </source>
</evidence>
<sequence>MRSIYLFVFILGFIGTGFAQDFEFGEVSKEEVLEKVHPKDKEANAAILYRKHKVSFEFNQSTGFTLVTDVHERIKIYNKEGYDWATKEILTYKDGSSKEDVAGLKAYTYNIKNGKLEDEKLRNREVFEEEVSKYRDKVKFTMPAVTDGSVIEYKYSIRSPFLVSIDDIALQEMIPINRLETKVMVPEYLGFKMHFNPKSPIFFDIKQDKDMFSYSFTTNNRTGGTGLKTVKNNFNRNKVEFLQNIYTISESDIPALKDEPYVDYLGNYAAYLKWELQYTRFPNSTVENYSLTWEDVAKSIYDDNGIENEIEKDNYFDKDIDKLLAGVTDPLQKAHLIYNFVKSKVKWNNYRGISPDNGAKSAYKDGEGSVADINLMLTAMLRYAGLNSSPVILSTQDNGIPIFPTKNGFNYIISSIELPEQIILLDATDEKASFGELPERARNWQGRVIRDSGSSAWVSLTPAYKSKNETILNVKMDDSLHLEGKSMNIFSGLYAKRYRDNYLDLNPEKYLEILEKDKGNIVISNIETSNAKEVGKDIKETYNFELENGMEIINDKVYLNPLFFTALEENPFKAEERNYPIFFDFPSVQGNTVNIMLPKGYAIESMPESAVIKFKDNAGIFKYIVSQNGNFLRIQTELDLNNIVYSSADYEFLKDFYSKIVEKHSEVIVLSKT</sequence>
<dbReference type="InterPro" id="IPR038765">
    <property type="entry name" value="Papain-like_cys_pep_sf"/>
</dbReference>
<dbReference type="InterPro" id="IPR002931">
    <property type="entry name" value="Transglutaminase-like"/>
</dbReference>
<evidence type="ECO:0000313" key="4">
    <source>
        <dbReference type="Proteomes" id="UP001597131"/>
    </source>
</evidence>